<dbReference type="InterPro" id="IPR041426">
    <property type="entry name" value="Mos1_HTH"/>
</dbReference>
<dbReference type="InterPro" id="IPR052709">
    <property type="entry name" value="Transposase-MT_Hybrid"/>
</dbReference>
<organism evidence="2 3">
    <name type="scientific">Rotaria sordida</name>
    <dbReference type="NCBI Taxonomy" id="392033"/>
    <lineage>
        <taxon>Eukaryota</taxon>
        <taxon>Metazoa</taxon>
        <taxon>Spiralia</taxon>
        <taxon>Gnathifera</taxon>
        <taxon>Rotifera</taxon>
        <taxon>Eurotatoria</taxon>
        <taxon>Bdelloidea</taxon>
        <taxon>Philodinida</taxon>
        <taxon>Philodinidae</taxon>
        <taxon>Rotaria</taxon>
    </lineage>
</organism>
<evidence type="ECO:0000313" key="2">
    <source>
        <dbReference type="EMBL" id="CAF4201859.1"/>
    </source>
</evidence>
<dbReference type="Pfam" id="PF17906">
    <property type="entry name" value="HTH_48"/>
    <property type="match status" value="1"/>
</dbReference>
<proteinExistence type="predicted"/>
<dbReference type="PANTHER" id="PTHR46060">
    <property type="entry name" value="MARINER MOS1 TRANSPOSASE-LIKE PROTEIN"/>
    <property type="match status" value="1"/>
</dbReference>
<name>A0A820BHK9_9BILA</name>
<feature type="non-terminal residue" evidence="2">
    <location>
        <position position="1"/>
    </location>
</feature>
<dbReference type="EMBL" id="CAJOAX010021542">
    <property type="protein sequence ID" value="CAF4201859.1"/>
    <property type="molecule type" value="Genomic_DNA"/>
</dbReference>
<comment type="caution">
    <text evidence="2">The sequence shown here is derived from an EMBL/GenBank/DDBJ whole genome shotgun (WGS) entry which is preliminary data.</text>
</comment>
<dbReference type="AlphaFoldDB" id="A0A820BHK9"/>
<feature type="domain" description="Mos1 transposase HTH" evidence="1">
    <location>
        <begin position="2"/>
        <end position="34"/>
    </location>
</feature>
<dbReference type="Proteomes" id="UP000663823">
    <property type="component" value="Unassembled WGS sequence"/>
</dbReference>
<evidence type="ECO:0000313" key="3">
    <source>
        <dbReference type="Proteomes" id="UP000663823"/>
    </source>
</evidence>
<accession>A0A820BHK9</accession>
<evidence type="ECO:0000259" key="1">
    <source>
        <dbReference type="Pfam" id="PF17906"/>
    </source>
</evidence>
<dbReference type="PANTHER" id="PTHR46060:SF1">
    <property type="entry name" value="MARINER MOS1 TRANSPOSASE-LIKE PROTEIN"/>
    <property type="match status" value="1"/>
</dbReference>
<protein>
    <recommendedName>
        <fullName evidence="1">Mos1 transposase HTH domain-containing protein</fullName>
    </recommendedName>
</protein>
<gene>
    <name evidence="2" type="ORF">OTI717_LOCUS38607</name>
</gene>
<sequence>LTATLIHHELTAAYGQGVISYSTVANWVHRFLSGRESLDDNLRNGRPLSVMTQQNLDAVQDLLNNDLYISIDYVTTILDIVII</sequence>
<reference evidence="2" key="1">
    <citation type="submission" date="2021-02" db="EMBL/GenBank/DDBJ databases">
        <authorList>
            <person name="Nowell W R."/>
        </authorList>
    </citation>
    <scope>NUCLEOTIDE SEQUENCE</scope>
</reference>